<evidence type="ECO:0000313" key="3">
    <source>
        <dbReference type="Proteomes" id="UP001302978"/>
    </source>
</evidence>
<feature type="coiled-coil region" evidence="1">
    <location>
        <begin position="3"/>
        <end position="40"/>
    </location>
</feature>
<evidence type="ECO:0000313" key="2">
    <source>
        <dbReference type="EMBL" id="WNY24194.1"/>
    </source>
</evidence>
<gene>
    <name evidence="2" type="ORF">MmiHf6_15230</name>
</gene>
<proteinExistence type="predicted"/>
<organism evidence="2 3">
    <name type="scientific">Methanimicrococcus hongohii</name>
    <dbReference type="NCBI Taxonomy" id="3028295"/>
    <lineage>
        <taxon>Archaea</taxon>
        <taxon>Methanobacteriati</taxon>
        <taxon>Methanobacteriota</taxon>
        <taxon>Stenosarchaea group</taxon>
        <taxon>Methanomicrobia</taxon>
        <taxon>Methanosarcinales</taxon>
        <taxon>Methanosarcinaceae</taxon>
        <taxon>Methanimicrococcus</taxon>
    </lineage>
</organism>
<name>A0AA96V0Q5_9EURY</name>
<accession>A0AA96V0Q5</accession>
<reference evidence="2 3" key="1">
    <citation type="submission" date="2023-07" db="EMBL/GenBank/DDBJ databases">
        <title>Closed genoem sequence of Methanomicrococcus sp. Hf6.</title>
        <authorList>
            <person name="Poehlein A."/>
            <person name="Protasov E."/>
            <person name="Platt K."/>
            <person name="Reeh H."/>
            <person name="Daniel R."/>
            <person name="Brune A."/>
        </authorList>
    </citation>
    <scope>NUCLEOTIDE SEQUENCE [LARGE SCALE GENOMIC DNA]</scope>
    <source>
        <strain evidence="2 3">Hf6</strain>
    </source>
</reference>
<dbReference type="GeneID" id="85196123"/>
<protein>
    <submittedName>
        <fullName evidence="2">Uncharacterized protein</fullName>
    </submittedName>
</protein>
<keyword evidence="1" id="KW-0175">Coiled coil</keyword>
<dbReference type="KEGG" id="mehf:MmiHf6_15230"/>
<sequence>MELDEINYKIDILKNEIESLEKESEKIKNEQTNKEINENTSRYLSEIYNITDENSYKVRLYNDTKTTPIMDKFNEKYEYLLIGPYYSLKDFLKYSLVIMKRPQYKVNFTNSSLTMTKLKQCNWGPLNSLISETLNANENPQKVLPFKIPYSLGGQTSRNQTGYGSEYHYGELYIQGTLYGEVTNFYIIGLIFD</sequence>
<dbReference type="RefSeq" id="WP_316557368.1">
    <property type="nucleotide sequence ID" value="NZ_CP131059.1"/>
</dbReference>
<evidence type="ECO:0000256" key="1">
    <source>
        <dbReference type="SAM" id="Coils"/>
    </source>
</evidence>
<dbReference type="EMBL" id="CP131059">
    <property type="protein sequence ID" value="WNY24194.1"/>
    <property type="molecule type" value="Genomic_DNA"/>
</dbReference>
<dbReference type="AlphaFoldDB" id="A0AA96V0Q5"/>
<keyword evidence="3" id="KW-1185">Reference proteome</keyword>
<dbReference type="Proteomes" id="UP001302978">
    <property type="component" value="Chromosome"/>
</dbReference>